<sequence length="88" mass="10024">MAALRRFRPVHRAEANRTRVWHLEDTIGPFVPKTPVQHCLRQSSPGGQVLRTIASPSLVHQKNTTWGWHTESIGLGQRRLSLWQPLAP</sequence>
<comment type="caution">
    <text evidence="1">The sequence shown here is derived from an EMBL/GenBank/DDBJ whole genome shotgun (WGS) entry which is preliminary data.</text>
</comment>
<dbReference type="EMBL" id="BMAU01021232">
    <property type="protein sequence ID" value="GFY02032.1"/>
    <property type="molecule type" value="Genomic_DNA"/>
</dbReference>
<proteinExistence type="predicted"/>
<organism evidence="1 2">
    <name type="scientific">Trichonephila clavipes</name>
    <name type="common">Golden silk orbweaver</name>
    <name type="synonym">Nephila clavipes</name>
    <dbReference type="NCBI Taxonomy" id="2585209"/>
    <lineage>
        <taxon>Eukaryota</taxon>
        <taxon>Metazoa</taxon>
        <taxon>Ecdysozoa</taxon>
        <taxon>Arthropoda</taxon>
        <taxon>Chelicerata</taxon>
        <taxon>Arachnida</taxon>
        <taxon>Araneae</taxon>
        <taxon>Araneomorphae</taxon>
        <taxon>Entelegynae</taxon>
        <taxon>Araneoidea</taxon>
        <taxon>Nephilidae</taxon>
        <taxon>Trichonephila</taxon>
    </lineage>
</organism>
<keyword evidence="2" id="KW-1185">Reference proteome</keyword>
<dbReference type="Proteomes" id="UP000887159">
    <property type="component" value="Unassembled WGS sequence"/>
</dbReference>
<protein>
    <submittedName>
        <fullName evidence="1">Uncharacterized protein</fullName>
    </submittedName>
</protein>
<name>A0A8X6V2D6_TRICX</name>
<evidence type="ECO:0000313" key="1">
    <source>
        <dbReference type="EMBL" id="GFY02032.1"/>
    </source>
</evidence>
<gene>
    <name evidence="1" type="ORF">TNCV_5098931</name>
</gene>
<reference evidence="1" key="1">
    <citation type="submission" date="2020-08" db="EMBL/GenBank/DDBJ databases">
        <title>Multicomponent nature underlies the extraordinary mechanical properties of spider dragline silk.</title>
        <authorList>
            <person name="Kono N."/>
            <person name="Nakamura H."/>
            <person name="Mori M."/>
            <person name="Yoshida Y."/>
            <person name="Ohtoshi R."/>
            <person name="Malay A.D."/>
            <person name="Moran D.A.P."/>
            <person name="Tomita M."/>
            <person name="Numata K."/>
            <person name="Arakawa K."/>
        </authorList>
    </citation>
    <scope>NUCLEOTIDE SEQUENCE</scope>
</reference>
<accession>A0A8X6V2D6</accession>
<evidence type="ECO:0000313" key="2">
    <source>
        <dbReference type="Proteomes" id="UP000887159"/>
    </source>
</evidence>
<dbReference type="AlphaFoldDB" id="A0A8X6V2D6"/>